<dbReference type="EMBL" id="SNRW01012130">
    <property type="protein sequence ID" value="KAA6374232.1"/>
    <property type="molecule type" value="Genomic_DNA"/>
</dbReference>
<protein>
    <submittedName>
        <fullName evidence="1">Uncharacterized protein</fullName>
    </submittedName>
</protein>
<proteinExistence type="predicted"/>
<reference evidence="1 2" key="1">
    <citation type="submission" date="2019-03" db="EMBL/GenBank/DDBJ databases">
        <title>Single cell metagenomics reveals metabolic interactions within the superorganism composed of flagellate Streblomastix strix and complex community of Bacteroidetes bacteria on its surface.</title>
        <authorList>
            <person name="Treitli S.C."/>
            <person name="Kolisko M."/>
            <person name="Husnik F."/>
            <person name="Keeling P."/>
            <person name="Hampl V."/>
        </authorList>
    </citation>
    <scope>NUCLEOTIDE SEQUENCE [LARGE SCALE GENOMIC DNA]</scope>
    <source>
        <strain evidence="1">ST1C</strain>
    </source>
</reference>
<comment type="caution">
    <text evidence="1">The sequence shown here is derived from an EMBL/GenBank/DDBJ whole genome shotgun (WGS) entry which is preliminary data.</text>
</comment>
<evidence type="ECO:0000313" key="2">
    <source>
        <dbReference type="Proteomes" id="UP000324800"/>
    </source>
</evidence>
<evidence type="ECO:0000313" key="1">
    <source>
        <dbReference type="EMBL" id="KAA6374232.1"/>
    </source>
</evidence>
<organism evidence="1 2">
    <name type="scientific">Streblomastix strix</name>
    <dbReference type="NCBI Taxonomy" id="222440"/>
    <lineage>
        <taxon>Eukaryota</taxon>
        <taxon>Metamonada</taxon>
        <taxon>Preaxostyla</taxon>
        <taxon>Oxymonadida</taxon>
        <taxon>Streblomastigidae</taxon>
        <taxon>Streblomastix</taxon>
    </lineage>
</organism>
<feature type="non-terminal residue" evidence="1">
    <location>
        <position position="73"/>
    </location>
</feature>
<name>A0A5J4UVW7_9EUKA</name>
<accession>A0A5J4UVW7</accession>
<dbReference type="AlphaFoldDB" id="A0A5J4UVW7"/>
<gene>
    <name evidence="1" type="ORF">EZS28_030238</name>
</gene>
<dbReference type="Proteomes" id="UP000324800">
    <property type="component" value="Unassembled WGS sequence"/>
</dbReference>
<sequence length="73" mass="8206">MCTSIIVVSDRCISLLFAYHFMLVLDCTYFSRQCVVSEAQAFSPSPLMSEIGTSDISYLRASRIGIYDFDYTG</sequence>